<evidence type="ECO:0000313" key="1">
    <source>
        <dbReference type="EMBL" id="GIF72136.1"/>
    </source>
</evidence>
<accession>A0ABQ4CLI0</accession>
<evidence type="ECO:0008006" key="3">
    <source>
        <dbReference type="Google" id="ProtNLM"/>
    </source>
</evidence>
<dbReference type="Proteomes" id="UP000604117">
    <property type="component" value="Unassembled WGS sequence"/>
</dbReference>
<dbReference type="EMBL" id="BONE01000009">
    <property type="protein sequence ID" value="GIF72136.1"/>
    <property type="molecule type" value="Genomic_DNA"/>
</dbReference>
<reference evidence="1 2" key="1">
    <citation type="submission" date="2021-01" db="EMBL/GenBank/DDBJ databases">
        <title>Whole genome shotgun sequence of Asanoa siamensis NBRC 107932.</title>
        <authorList>
            <person name="Komaki H."/>
            <person name="Tamura T."/>
        </authorList>
    </citation>
    <scope>NUCLEOTIDE SEQUENCE [LARGE SCALE GENOMIC DNA]</scope>
    <source>
        <strain evidence="1 2">NBRC 107932</strain>
    </source>
</reference>
<protein>
    <recommendedName>
        <fullName evidence="3">DNA-3-methyladenine glycosylase</fullName>
    </recommendedName>
</protein>
<dbReference type="Pfam" id="PF22752">
    <property type="entry name" value="DUF488-N3i"/>
    <property type="match status" value="1"/>
</dbReference>
<proteinExistence type="predicted"/>
<evidence type="ECO:0000313" key="2">
    <source>
        <dbReference type="Proteomes" id="UP000604117"/>
    </source>
</evidence>
<comment type="caution">
    <text evidence="1">The sequence shown here is derived from an EMBL/GenBank/DDBJ whole genome shotgun (WGS) entry which is preliminary data.</text>
</comment>
<sequence>MRLRRVYDETGPDEGTRVLVDRIWPRGVRKGSFDDWLKEVAPSTELREWFGHDPAKFAEFRRRYLAELKDPGHARALDQLRDLQHQGPVTLLTATKDVAHSHAQVLVDLLS</sequence>
<dbReference type="RefSeq" id="WP_203711590.1">
    <property type="nucleotide sequence ID" value="NZ_BONE01000009.1"/>
</dbReference>
<organism evidence="1 2">
    <name type="scientific">Asanoa siamensis</name>
    <dbReference type="NCBI Taxonomy" id="926357"/>
    <lineage>
        <taxon>Bacteria</taxon>
        <taxon>Bacillati</taxon>
        <taxon>Actinomycetota</taxon>
        <taxon>Actinomycetes</taxon>
        <taxon>Micromonosporales</taxon>
        <taxon>Micromonosporaceae</taxon>
        <taxon>Asanoa</taxon>
    </lineage>
</organism>
<name>A0ABQ4CLI0_9ACTN</name>
<dbReference type="PANTHER" id="PTHR36849:SF1">
    <property type="entry name" value="CYTOPLASMIC PROTEIN"/>
    <property type="match status" value="1"/>
</dbReference>
<dbReference type="InterPro" id="IPR052552">
    <property type="entry name" value="YeaO-like"/>
</dbReference>
<dbReference type="PANTHER" id="PTHR36849">
    <property type="entry name" value="CYTOPLASMIC PROTEIN-RELATED"/>
    <property type="match status" value="1"/>
</dbReference>
<gene>
    <name evidence="1" type="ORF">Asi02nite_16540</name>
</gene>
<keyword evidence="2" id="KW-1185">Reference proteome</keyword>